<comment type="subcellular location">
    <subcellularLocation>
        <location evidence="6">Cytoplasm</location>
    </subcellularLocation>
</comment>
<proteinExistence type="inferred from homology"/>
<dbReference type="RefSeq" id="WP_133579501.1">
    <property type="nucleotide sequence ID" value="NZ_SNYJ01000003.1"/>
</dbReference>
<dbReference type="GO" id="GO:0006308">
    <property type="term" value="P:DNA catabolic process"/>
    <property type="evidence" value="ECO:0007669"/>
    <property type="project" value="UniProtKB-UniRule"/>
</dbReference>
<dbReference type="OrthoDB" id="9798666at2"/>
<accession>A0A4R6U9I6</accession>
<evidence type="ECO:0000256" key="3">
    <source>
        <dbReference type="ARBA" id="ARBA00022722"/>
    </source>
</evidence>
<dbReference type="InterPro" id="IPR037004">
    <property type="entry name" value="Exonuc_VII_ssu_sf"/>
</dbReference>
<comment type="subunit">
    <text evidence="6">Heterooligomer composed of large and small subunits.</text>
</comment>
<evidence type="ECO:0000256" key="4">
    <source>
        <dbReference type="ARBA" id="ARBA00022801"/>
    </source>
</evidence>
<evidence type="ECO:0000256" key="1">
    <source>
        <dbReference type="ARBA" id="ARBA00009998"/>
    </source>
</evidence>
<organism evidence="7 8">
    <name type="scientific">Aureibacillus halotolerans</name>
    <dbReference type="NCBI Taxonomy" id="1508390"/>
    <lineage>
        <taxon>Bacteria</taxon>
        <taxon>Bacillati</taxon>
        <taxon>Bacillota</taxon>
        <taxon>Bacilli</taxon>
        <taxon>Bacillales</taxon>
        <taxon>Bacillaceae</taxon>
        <taxon>Aureibacillus</taxon>
    </lineage>
</organism>
<dbReference type="EC" id="3.1.11.6" evidence="6"/>
<dbReference type="HAMAP" id="MF_00337">
    <property type="entry name" value="Exonuc_7_S"/>
    <property type="match status" value="1"/>
</dbReference>
<dbReference type="GO" id="GO:0005829">
    <property type="term" value="C:cytosol"/>
    <property type="evidence" value="ECO:0007669"/>
    <property type="project" value="TreeGrafter"/>
</dbReference>
<dbReference type="EMBL" id="SNYJ01000003">
    <property type="protein sequence ID" value="TDQ41643.1"/>
    <property type="molecule type" value="Genomic_DNA"/>
</dbReference>
<keyword evidence="4 6" id="KW-0378">Hydrolase</keyword>
<reference evidence="7 8" key="1">
    <citation type="submission" date="2019-03" db="EMBL/GenBank/DDBJ databases">
        <title>Genomic Encyclopedia of Type Strains, Phase IV (KMG-IV): sequencing the most valuable type-strain genomes for metagenomic binning, comparative biology and taxonomic classification.</title>
        <authorList>
            <person name="Goeker M."/>
        </authorList>
    </citation>
    <scope>NUCLEOTIDE SEQUENCE [LARGE SCALE GENOMIC DNA]</scope>
    <source>
        <strain evidence="7 8">DSM 28697</strain>
    </source>
</reference>
<keyword evidence="5 6" id="KW-0269">Exonuclease</keyword>
<sequence length="80" mass="9206">MDKNDKTFEVAMKELEQIVEKLEEGDVPLEKAIAFFQEGVQLTKLCHDKLQTVEGQMDQILTEQGTFAPFSLREEEESDE</sequence>
<evidence type="ECO:0000256" key="5">
    <source>
        <dbReference type="ARBA" id="ARBA00022839"/>
    </source>
</evidence>
<dbReference type="GO" id="GO:0008855">
    <property type="term" value="F:exodeoxyribonuclease VII activity"/>
    <property type="evidence" value="ECO:0007669"/>
    <property type="project" value="UniProtKB-UniRule"/>
</dbReference>
<comment type="function">
    <text evidence="6">Bidirectionally degrades single-stranded DNA into large acid-insoluble oligonucleotides, which are then degraded further into small acid-soluble oligonucleotides.</text>
</comment>
<dbReference type="NCBIfam" id="NF010666">
    <property type="entry name" value="PRK14063.1"/>
    <property type="match status" value="1"/>
</dbReference>
<evidence type="ECO:0000256" key="6">
    <source>
        <dbReference type="HAMAP-Rule" id="MF_00337"/>
    </source>
</evidence>
<gene>
    <name evidence="6" type="primary">xseB</name>
    <name evidence="7" type="ORF">EV213_103222</name>
</gene>
<evidence type="ECO:0000313" key="7">
    <source>
        <dbReference type="EMBL" id="TDQ41643.1"/>
    </source>
</evidence>
<name>A0A4R6U9I6_9BACI</name>
<dbReference type="Proteomes" id="UP000295632">
    <property type="component" value="Unassembled WGS sequence"/>
</dbReference>
<comment type="catalytic activity">
    <reaction evidence="6">
        <text>Exonucleolytic cleavage in either 5'- to 3'- or 3'- to 5'-direction to yield nucleoside 5'-phosphates.</text>
        <dbReference type="EC" id="3.1.11.6"/>
    </reaction>
</comment>
<keyword evidence="3 6" id="KW-0540">Nuclease</keyword>
<comment type="caution">
    <text evidence="7">The sequence shown here is derived from an EMBL/GenBank/DDBJ whole genome shotgun (WGS) entry which is preliminary data.</text>
</comment>
<dbReference type="SUPFAM" id="SSF116842">
    <property type="entry name" value="XseB-like"/>
    <property type="match status" value="1"/>
</dbReference>
<dbReference type="Gene3D" id="1.10.287.1040">
    <property type="entry name" value="Exonuclease VII, small subunit"/>
    <property type="match status" value="1"/>
</dbReference>
<dbReference type="InterPro" id="IPR003761">
    <property type="entry name" value="Exonuc_VII_S"/>
</dbReference>
<dbReference type="PANTHER" id="PTHR34137:SF1">
    <property type="entry name" value="EXODEOXYRIBONUCLEASE 7 SMALL SUBUNIT"/>
    <property type="match status" value="1"/>
</dbReference>
<dbReference type="Pfam" id="PF02609">
    <property type="entry name" value="Exonuc_VII_S"/>
    <property type="match status" value="1"/>
</dbReference>
<dbReference type="PANTHER" id="PTHR34137">
    <property type="entry name" value="EXODEOXYRIBONUCLEASE 7 SMALL SUBUNIT"/>
    <property type="match status" value="1"/>
</dbReference>
<dbReference type="NCBIfam" id="TIGR01280">
    <property type="entry name" value="xseB"/>
    <property type="match status" value="1"/>
</dbReference>
<keyword evidence="8" id="KW-1185">Reference proteome</keyword>
<protein>
    <recommendedName>
        <fullName evidence="6">Exodeoxyribonuclease 7 small subunit</fullName>
        <ecNumber evidence="6">3.1.11.6</ecNumber>
    </recommendedName>
    <alternativeName>
        <fullName evidence="6">Exodeoxyribonuclease VII small subunit</fullName>
        <shortName evidence="6">Exonuclease VII small subunit</shortName>
    </alternativeName>
</protein>
<evidence type="ECO:0000313" key="8">
    <source>
        <dbReference type="Proteomes" id="UP000295632"/>
    </source>
</evidence>
<dbReference type="GO" id="GO:0009318">
    <property type="term" value="C:exodeoxyribonuclease VII complex"/>
    <property type="evidence" value="ECO:0007669"/>
    <property type="project" value="UniProtKB-UniRule"/>
</dbReference>
<dbReference type="AlphaFoldDB" id="A0A4R6U9I6"/>
<evidence type="ECO:0000256" key="2">
    <source>
        <dbReference type="ARBA" id="ARBA00022490"/>
    </source>
</evidence>
<comment type="similarity">
    <text evidence="1 6">Belongs to the XseB family.</text>
</comment>
<keyword evidence="2 6" id="KW-0963">Cytoplasm</keyword>